<sequence>MPLPDRGLAFASLERRRAMIMAQQTDIVLILGSGPNAPQAKAWPRAYFDRIVAINNAWQIREDWDDLVFPEDFPADRRPQNVLPSQRLVQADQFVPTQNAYGGFVYAGGTMAFTTAYWALQALRPKVMAFLGCDMVYPKAGPTHFYGTGAADPLRADITLQDLGAKSARLGALAAAQGCCCVNLSSEPSELMFQRAKASDLREAAFVLPEIRGMDVVLKREDDLGYFVATGRYWERDFGFDAQELAGLDAAWRALWSAGCGMTCAA</sequence>
<protein>
    <submittedName>
        <fullName evidence="1">Uncharacterized protein</fullName>
    </submittedName>
</protein>
<keyword evidence="2" id="KW-1185">Reference proteome</keyword>
<dbReference type="Proteomes" id="UP000001353">
    <property type="component" value="Chromosome"/>
</dbReference>
<dbReference type="HOGENOM" id="CLU_1045387_0_0_5"/>
<dbReference type="AlphaFoldDB" id="F7ZDZ4"/>
<evidence type="ECO:0000313" key="1">
    <source>
        <dbReference type="EMBL" id="AEI92113.1"/>
    </source>
</evidence>
<dbReference type="eggNOG" id="ENOG502ZAZD">
    <property type="taxonomic scope" value="Bacteria"/>
</dbReference>
<dbReference type="STRING" id="391595.RLO149_c000810"/>
<evidence type="ECO:0000313" key="2">
    <source>
        <dbReference type="Proteomes" id="UP000001353"/>
    </source>
</evidence>
<accession>F7ZDZ4</accession>
<organism evidence="1 2">
    <name type="scientific">Roseobacter litoralis (strain ATCC 49566 / DSM 6996 / JCM 21268 / NBRC 15278 / OCh 149)</name>
    <dbReference type="NCBI Taxonomy" id="391595"/>
    <lineage>
        <taxon>Bacteria</taxon>
        <taxon>Pseudomonadati</taxon>
        <taxon>Pseudomonadota</taxon>
        <taxon>Alphaproteobacteria</taxon>
        <taxon>Rhodobacterales</taxon>
        <taxon>Roseobacteraceae</taxon>
        <taxon>Roseobacter</taxon>
    </lineage>
</organism>
<name>F7ZDZ4_ROSLO</name>
<dbReference type="KEGG" id="rli:RLO149_c000810"/>
<reference evidence="1 2" key="1">
    <citation type="journal article" date="2011" name="BMC Genomics">
        <title>Comparative genome analysis and genome-guided physiological analysis of Roseobacter litoralis.</title>
        <authorList>
            <person name="Kalhoefer D."/>
            <person name="Thole S."/>
            <person name="Voget S."/>
            <person name="Lehmann R."/>
            <person name="Liesegang H."/>
            <person name="Wollher A."/>
            <person name="Daniel R."/>
            <person name="Simon M."/>
            <person name="Brinkhoff T."/>
        </authorList>
    </citation>
    <scope>NUCLEOTIDE SEQUENCE [LARGE SCALE GENOMIC DNA]</scope>
    <source>
        <strain evidence="2">ATCC 49566 / DSM 6996 / JCM 21268 / NBRC 15278 / OCh 149</strain>
    </source>
</reference>
<proteinExistence type="predicted"/>
<gene>
    <name evidence="1" type="ordered locus">RLO149_c000810</name>
</gene>
<dbReference type="EMBL" id="CP002623">
    <property type="protein sequence ID" value="AEI92113.1"/>
    <property type="molecule type" value="Genomic_DNA"/>
</dbReference>